<evidence type="ECO:0000313" key="11">
    <source>
        <dbReference type="Proteomes" id="UP000480548"/>
    </source>
</evidence>
<dbReference type="InterPro" id="IPR016024">
    <property type="entry name" value="ARM-type_fold"/>
</dbReference>
<dbReference type="Pfam" id="PF03378">
    <property type="entry name" value="CAS_CSE1"/>
    <property type="match status" value="1"/>
</dbReference>
<dbReference type="Proteomes" id="UP000480548">
    <property type="component" value="Unassembled WGS sequence"/>
</dbReference>
<dbReference type="GO" id="GO:0006611">
    <property type="term" value="P:protein export from nucleus"/>
    <property type="evidence" value="ECO:0007669"/>
    <property type="project" value="TreeGrafter"/>
</dbReference>
<organism evidence="10 11">
    <name type="scientific">Orbilia oligospora</name>
    <name type="common">Nematode-trapping fungus</name>
    <name type="synonym">Arthrobotrys oligospora</name>
    <dbReference type="NCBI Taxonomy" id="2813651"/>
    <lineage>
        <taxon>Eukaryota</taxon>
        <taxon>Fungi</taxon>
        <taxon>Dikarya</taxon>
        <taxon>Ascomycota</taxon>
        <taxon>Pezizomycotina</taxon>
        <taxon>Orbiliomycetes</taxon>
        <taxon>Orbiliales</taxon>
        <taxon>Orbiliaceae</taxon>
        <taxon>Orbilia</taxon>
    </lineage>
</organism>
<sequence>MSTSTYVPRHLIYNRPSPYEKGKWVPQQRGAVTPRVPVRRDYSQPERPRASPRSPNDAPRAPNHTESRPYIQPELPVPTSEDILNPKLKEDTKGKKSKKSKKSKKQLQNKPSKAKTTEPDPLSKSLPSFLSFFPRIFFCCISTRPSYTRIQHLVIPTSQVCVDTRALRFLQSLPRQEFLLLNYIVQEVFTEDGVKILGRISDYDTLIENALTGQIRTVKRPWTAGEREGYVEHTAGLYARLLRKLGTYEKSPMCEKVYGKKLEGRRRRVFWCWKLQQPNFSGPAQQPSSSSLAPEFIPLDFLLLNFNHDRWPSHHRRAKRHPLHHSLESSCAWLVTGFNNQSSFFYLARTFHHQQPSSKSFLPTLAAMDENMKQLAQLLANSLDHSQNKEAERQLKSVETTPGFPLMLLRAVATPELPINVRLAGALFFKNLIRRSWTDEEGNHKFAPSDVTAIKSELLGVMIQVPPNLQVQIGEAISVIADSDFYKKWETLVEELASKLDPNNPSVTIGVLNVAHSIFKRWRPLFRSDELFLEILHVLKRFGEPYLNLLKATDSLIESNKSDKAKLTELYKMLNLLIKIFFDLSCQDLPQIFEENLSQILQLFHKYLTTSNPLLATSDEEESGLEEYVKAGICEILVLYMQKYEDVFGPLTSDFASATWTLLTTTGLEPKYDILVSKALKFLTSVAGNQRHKDVFSNALDEVIQKIIIPNMTLRTSDEELFEDDPIEFIRRDLEGSDSDTRRRAANDFLRQLMEQSERIVTETTNKYIQEFLAKGDWKSRDTALYLFNSIAIKGVVTQYGVNSTNLLVDIIGFFQQYIVPDLSKSEVHPILRVDAIRFIYTFRSQFTKEQLNQIIPLLITHLGSSEYVVFTYAAITIERILYLQVDKKPVFTKEEIGPASGSLLTKLLGLITRDGRPEKIAENEFLMRCVMRILIISREDASSSAEVVLDNLIKITVEISKNPSNPRFNHYHFEALGALIRFVGPLDPTHFENALSTPFLGILQAEVAEFLPYVFQLLGLLLECNPGTPLPELYQRLIYPILAVTLWETRGNIPALVRLLNAICARESKYILENQKIVPIFGIFQKLLSVKSTEASAFDLLDGLVVNFPTDALNPYVGQVFNLIMIRLTGSRTGVLTSRFTKFFYTLASRAENGMGPDWAINAVDSVQAKVFGELYKAFIIPETQKLTKFLDRKTAVVGLTKIVTSSRIANVGGDYSNMWLGSIDALLKLLEVPPTPAEGGSGYDQATEVDLDDVSFSVSFATLNTARKPITDPFPQIVDVRKWVGGEVKKSQAYQQRNSQLGPDVRAVLDGYA</sequence>
<dbReference type="SUPFAM" id="SSF48371">
    <property type="entry name" value="ARM repeat"/>
    <property type="match status" value="1"/>
</dbReference>
<keyword evidence="6" id="KW-0653">Protein transport</keyword>
<gene>
    <name evidence="10" type="primary">CSE1</name>
    <name evidence="10" type="ORF">TWF703_000699</name>
</gene>
<evidence type="ECO:0000256" key="2">
    <source>
        <dbReference type="ARBA" id="ARBA00004496"/>
    </source>
</evidence>
<dbReference type="InterPro" id="IPR005043">
    <property type="entry name" value="XPO2_C"/>
</dbReference>
<comment type="subcellular location">
    <subcellularLocation>
        <location evidence="2">Cytoplasm</location>
    </subcellularLocation>
    <subcellularLocation>
        <location evidence="1">Nucleus</location>
    </subcellularLocation>
</comment>
<evidence type="ECO:0000256" key="4">
    <source>
        <dbReference type="ARBA" id="ARBA00022448"/>
    </source>
</evidence>
<evidence type="ECO:0000259" key="9">
    <source>
        <dbReference type="PROSITE" id="PS50166"/>
    </source>
</evidence>
<dbReference type="InterPro" id="IPR013713">
    <property type="entry name" value="XPO2_central"/>
</dbReference>
<protein>
    <submittedName>
        <fullName evidence="10">Importin-alpha export receptor</fullName>
    </submittedName>
</protein>
<reference evidence="10 11" key="1">
    <citation type="submission" date="2019-06" db="EMBL/GenBank/DDBJ databases">
        <authorList>
            <person name="Palmer J.M."/>
        </authorList>
    </citation>
    <scope>NUCLEOTIDE SEQUENCE [LARGE SCALE GENOMIC DNA]</scope>
    <source>
        <strain evidence="10 11">TWF703</strain>
    </source>
</reference>
<dbReference type="InterPro" id="IPR001494">
    <property type="entry name" value="Importin-beta_N"/>
</dbReference>
<dbReference type="GO" id="GO:0006606">
    <property type="term" value="P:protein import into nucleus"/>
    <property type="evidence" value="ECO:0007669"/>
    <property type="project" value="TreeGrafter"/>
</dbReference>
<evidence type="ECO:0000256" key="1">
    <source>
        <dbReference type="ARBA" id="ARBA00004123"/>
    </source>
</evidence>
<dbReference type="GO" id="GO:0031267">
    <property type="term" value="F:small GTPase binding"/>
    <property type="evidence" value="ECO:0007669"/>
    <property type="project" value="InterPro"/>
</dbReference>
<feature type="region of interest" description="Disordered" evidence="8">
    <location>
        <begin position="1"/>
        <end position="122"/>
    </location>
</feature>
<dbReference type="Pfam" id="PF03810">
    <property type="entry name" value="IBN_N"/>
    <property type="match status" value="1"/>
</dbReference>
<dbReference type="EMBL" id="WIQZ01000108">
    <property type="protein sequence ID" value="KAF3123622.1"/>
    <property type="molecule type" value="Genomic_DNA"/>
</dbReference>
<dbReference type="GO" id="GO:0005049">
    <property type="term" value="F:nuclear export signal receptor activity"/>
    <property type="evidence" value="ECO:0007669"/>
    <property type="project" value="TreeGrafter"/>
</dbReference>
<proteinExistence type="inferred from homology"/>
<dbReference type="Pfam" id="PF08506">
    <property type="entry name" value="Cse1"/>
    <property type="match status" value="1"/>
</dbReference>
<keyword evidence="4" id="KW-0813">Transport</keyword>
<evidence type="ECO:0000256" key="3">
    <source>
        <dbReference type="ARBA" id="ARBA00008669"/>
    </source>
</evidence>
<evidence type="ECO:0000256" key="5">
    <source>
        <dbReference type="ARBA" id="ARBA00022490"/>
    </source>
</evidence>
<dbReference type="PANTHER" id="PTHR10997:SF8">
    <property type="entry name" value="EXPORTIN-2"/>
    <property type="match status" value="1"/>
</dbReference>
<dbReference type="PANTHER" id="PTHR10997">
    <property type="entry name" value="IMPORTIN-7, 8, 11"/>
    <property type="match status" value="1"/>
</dbReference>
<dbReference type="PROSITE" id="PS50166">
    <property type="entry name" value="IMPORTIN_B_NT"/>
    <property type="match status" value="1"/>
</dbReference>
<evidence type="ECO:0000256" key="8">
    <source>
        <dbReference type="SAM" id="MobiDB-lite"/>
    </source>
</evidence>
<dbReference type="InterPro" id="IPR011989">
    <property type="entry name" value="ARM-like"/>
</dbReference>
<accession>A0A7C8JK06</accession>
<feature type="compositionally biased region" description="Basic and acidic residues" evidence="8">
    <location>
        <begin position="38"/>
        <end position="49"/>
    </location>
</feature>
<name>A0A7C8JK06_ORBOL</name>
<comment type="similarity">
    <text evidence="3">Belongs to the XPO2/CSE1 family.</text>
</comment>
<dbReference type="Gene3D" id="1.25.10.10">
    <property type="entry name" value="Leucine-rich Repeat Variant"/>
    <property type="match status" value="1"/>
</dbReference>
<evidence type="ECO:0000313" key="10">
    <source>
        <dbReference type="EMBL" id="KAF3123622.1"/>
    </source>
</evidence>
<dbReference type="GO" id="GO:0005829">
    <property type="term" value="C:cytosol"/>
    <property type="evidence" value="ECO:0007669"/>
    <property type="project" value="TreeGrafter"/>
</dbReference>
<comment type="caution">
    <text evidence="10">The sequence shown here is derived from an EMBL/GenBank/DDBJ whole genome shotgun (WGS) entry which is preliminary data.</text>
</comment>
<dbReference type="GO" id="GO:0005635">
    <property type="term" value="C:nuclear envelope"/>
    <property type="evidence" value="ECO:0007669"/>
    <property type="project" value="TreeGrafter"/>
</dbReference>
<evidence type="ECO:0000256" key="7">
    <source>
        <dbReference type="ARBA" id="ARBA00023242"/>
    </source>
</evidence>
<evidence type="ECO:0000256" key="6">
    <source>
        <dbReference type="ARBA" id="ARBA00022927"/>
    </source>
</evidence>
<feature type="compositionally biased region" description="Basic residues" evidence="8">
    <location>
        <begin position="95"/>
        <end position="107"/>
    </location>
</feature>
<dbReference type="SMART" id="SM00913">
    <property type="entry name" value="IBN_N"/>
    <property type="match status" value="1"/>
</dbReference>
<keyword evidence="7" id="KW-0539">Nucleus</keyword>
<feature type="domain" description="Importin N-terminal" evidence="9">
    <location>
        <begin position="391"/>
        <end position="464"/>
    </location>
</feature>
<keyword evidence="5" id="KW-0963">Cytoplasm</keyword>
<keyword evidence="10" id="KW-0675">Receptor</keyword>